<evidence type="ECO:0000256" key="1">
    <source>
        <dbReference type="ARBA" id="ARBA00023242"/>
    </source>
</evidence>
<evidence type="ECO:0000259" key="3">
    <source>
        <dbReference type="PROSITE" id="PS51156"/>
    </source>
</evidence>
<evidence type="ECO:0000256" key="2">
    <source>
        <dbReference type="SAM" id="MobiDB-lite"/>
    </source>
</evidence>
<dbReference type="Pfam" id="PF18755">
    <property type="entry name" value="RAMA"/>
    <property type="match status" value="1"/>
</dbReference>
<name>A0A7S0QB92_9EUKA</name>
<reference evidence="4" key="1">
    <citation type="submission" date="2021-01" db="EMBL/GenBank/DDBJ databases">
        <authorList>
            <person name="Corre E."/>
            <person name="Pelletier E."/>
            <person name="Niang G."/>
            <person name="Scheremetjew M."/>
            <person name="Finn R."/>
            <person name="Kale V."/>
            <person name="Holt S."/>
            <person name="Cochrane G."/>
            <person name="Meng A."/>
            <person name="Brown T."/>
            <person name="Cohen L."/>
        </authorList>
    </citation>
    <scope>NUCLEOTIDE SEQUENCE</scope>
    <source>
        <strain evidence="4">PLY182g</strain>
    </source>
</reference>
<feature type="compositionally biased region" description="Polar residues" evidence="2">
    <location>
        <begin position="320"/>
        <end position="330"/>
    </location>
</feature>
<dbReference type="EMBL" id="HBEY01051715">
    <property type="protein sequence ID" value="CAD8621497.1"/>
    <property type="molecule type" value="Transcribed_RNA"/>
</dbReference>
<keyword evidence="1" id="KW-0539">Nucleus</keyword>
<protein>
    <recommendedName>
        <fullName evidence="3">ELM2 domain-containing protein</fullName>
    </recommendedName>
</protein>
<gene>
    <name evidence="4" type="ORF">CPEL01642_LOCUS24880</name>
</gene>
<evidence type="ECO:0000313" key="4">
    <source>
        <dbReference type="EMBL" id="CAD8621497.1"/>
    </source>
</evidence>
<sequence length="488" mass="54032">MREGELVWSSSTLEGRALDEYLLAAHRRRHSSQLRFTWEETALATLQEQGGDALLALDVLALEEDIAASALWTAAELEQLFTAERAHGTDIRALHASLCTKRSLAETVSAVHLHCAHQAREDDREDVDGYHLVSAKKRPRPRPARRSKLSHKFTGRLHITLADMIEFGAIEPGQAVLEHRCNDVLYNADLLPDGKISFTLSPGAESQKFCSLSHFVRHLRRINGLRPEFCRGWNYTSYKGLPLVQIKAAAFSDFSVHIPELPVRERPMSSGPKTLRPKTSKSKSEGRKGVKHTPSRDIFGMSQYYGREQKPSLDRGQAATALSQNNSSESGGARGMRWTSSESRVCIDLPTVPEECHSLQGLAAENMIRLRQLHAEQPFPSLVLEAEEVMCSCATSNCSLFPMLRDGLLMPGKGFLSVLCKNGQLLLADLEESGHITVRELSALSITLPAPCCFLHLMGRLGLLENKASIDAIKYKGVALNVVPHQEC</sequence>
<dbReference type="InterPro" id="IPR000949">
    <property type="entry name" value="ELM2_dom"/>
</dbReference>
<feature type="domain" description="ELM2" evidence="3">
    <location>
        <begin position="1"/>
        <end position="64"/>
    </location>
</feature>
<organism evidence="4">
    <name type="scientific">Coccolithus braarudii</name>
    <dbReference type="NCBI Taxonomy" id="221442"/>
    <lineage>
        <taxon>Eukaryota</taxon>
        <taxon>Haptista</taxon>
        <taxon>Haptophyta</taxon>
        <taxon>Prymnesiophyceae</taxon>
        <taxon>Coccolithales</taxon>
        <taxon>Coccolithaceae</taxon>
        <taxon>Coccolithus</taxon>
    </lineage>
</organism>
<dbReference type="AlphaFoldDB" id="A0A7S0QB92"/>
<feature type="region of interest" description="Disordered" evidence="2">
    <location>
        <begin position="263"/>
        <end position="297"/>
    </location>
</feature>
<proteinExistence type="predicted"/>
<feature type="region of interest" description="Disordered" evidence="2">
    <location>
        <begin position="310"/>
        <end position="337"/>
    </location>
</feature>
<dbReference type="InterPro" id="IPR040843">
    <property type="entry name" value="RAMA"/>
</dbReference>
<accession>A0A7S0QB92</accession>
<dbReference type="PROSITE" id="PS51156">
    <property type="entry name" value="ELM2"/>
    <property type="match status" value="1"/>
</dbReference>